<dbReference type="UniPathway" id="UPA00077">
    <property type="reaction ID" value="UER00155"/>
</dbReference>
<dbReference type="EMBL" id="FMAE01000001">
    <property type="protein sequence ID" value="SCB07863.1"/>
    <property type="molecule type" value="Genomic_DNA"/>
</dbReference>
<sequence>MASVLIALGGNVGDVRATFKKAIAHICGMAQAALIARSSDYTTPPWGDEDQDPFINACIEIETSLDPHALLFVLQKVEQKFGRARTKGRRWGPRTLDLDMIAYDDVSLQKPDLTLPHPRLFERAFVLVPLAEIASDRVISGIRVRDGLASVSAQGIERLPDTG</sequence>
<evidence type="ECO:0000313" key="15">
    <source>
        <dbReference type="Proteomes" id="UP000183174"/>
    </source>
</evidence>
<gene>
    <name evidence="14" type="ORF">GA0061099_1001169</name>
</gene>
<evidence type="ECO:0000256" key="12">
    <source>
        <dbReference type="ARBA" id="ARBA00033413"/>
    </source>
</evidence>
<keyword evidence="7 14" id="KW-0418">Kinase</keyword>
<dbReference type="Proteomes" id="UP000183174">
    <property type="component" value="Unassembled WGS sequence"/>
</dbReference>
<keyword evidence="5" id="KW-0808">Transferase</keyword>
<dbReference type="EC" id="2.7.6.3" evidence="3"/>
<dbReference type="InterPro" id="IPR000550">
    <property type="entry name" value="Hppk"/>
</dbReference>
<evidence type="ECO:0000256" key="8">
    <source>
        <dbReference type="ARBA" id="ARBA00022840"/>
    </source>
</evidence>
<proteinExistence type="inferred from homology"/>
<dbReference type="InterPro" id="IPR035907">
    <property type="entry name" value="Hppk_sf"/>
</dbReference>
<evidence type="ECO:0000256" key="7">
    <source>
        <dbReference type="ARBA" id="ARBA00022777"/>
    </source>
</evidence>
<dbReference type="GO" id="GO:0046654">
    <property type="term" value="P:tetrahydrofolate biosynthetic process"/>
    <property type="evidence" value="ECO:0007669"/>
    <property type="project" value="UniProtKB-UniPathway"/>
</dbReference>
<dbReference type="Gene3D" id="3.30.70.560">
    <property type="entry name" value="7,8-Dihydro-6-hydroxymethylpterin-pyrophosphokinase HPPK"/>
    <property type="match status" value="1"/>
</dbReference>
<evidence type="ECO:0000313" key="14">
    <source>
        <dbReference type="EMBL" id="SCB07863.1"/>
    </source>
</evidence>
<feature type="domain" description="7,8-dihydro-6-hydroxymethylpterin-pyrophosphokinase" evidence="13">
    <location>
        <begin position="90"/>
        <end position="101"/>
    </location>
</feature>
<dbReference type="GO" id="GO:0016301">
    <property type="term" value="F:kinase activity"/>
    <property type="evidence" value="ECO:0007669"/>
    <property type="project" value="UniProtKB-KW"/>
</dbReference>
<comment type="similarity">
    <text evidence="2">Belongs to the HPPK family.</text>
</comment>
<organism evidence="14 15">
    <name type="scientific">Bradyrhizobium yuanmingense</name>
    <dbReference type="NCBI Taxonomy" id="108015"/>
    <lineage>
        <taxon>Bacteria</taxon>
        <taxon>Pseudomonadati</taxon>
        <taxon>Pseudomonadota</taxon>
        <taxon>Alphaproteobacteria</taxon>
        <taxon>Hyphomicrobiales</taxon>
        <taxon>Nitrobacteraceae</taxon>
        <taxon>Bradyrhizobium</taxon>
    </lineage>
</organism>
<dbReference type="CDD" id="cd00483">
    <property type="entry name" value="HPPK"/>
    <property type="match status" value="1"/>
</dbReference>
<dbReference type="GO" id="GO:0003848">
    <property type="term" value="F:2-amino-4-hydroxy-6-hydroxymethyldihydropteridine diphosphokinase activity"/>
    <property type="evidence" value="ECO:0007669"/>
    <property type="project" value="UniProtKB-EC"/>
</dbReference>
<comment type="function">
    <text evidence="10">Catalyzes the transfer of pyrophosphate from adenosine triphosphate (ATP) to 6-hydroxymethyl-7,8-dihydropterin, an enzymatic step in folate biosynthesis pathway.</text>
</comment>
<dbReference type="Pfam" id="PF01288">
    <property type="entry name" value="HPPK"/>
    <property type="match status" value="1"/>
</dbReference>
<keyword evidence="6" id="KW-0547">Nucleotide-binding</keyword>
<evidence type="ECO:0000256" key="2">
    <source>
        <dbReference type="ARBA" id="ARBA00005810"/>
    </source>
</evidence>
<evidence type="ECO:0000256" key="11">
    <source>
        <dbReference type="ARBA" id="ARBA00029766"/>
    </source>
</evidence>
<dbReference type="GO" id="GO:0005524">
    <property type="term" value="F:ATP binding"/>
    <property type="evidence" value="ECO:0007669"/>
    <property type="project" value="UniProtKB-KW"/>
</dbReference>
<comment type="pathway">
    <text evidence="1">Cofactor biosynthesis; tetrahydrofolate biosynthesis; 2-amino-4-hydroxy-6-hydroxymethyl-7,8-dihydropteridine diphosphate from 7,8-dihydroneopterin triphosphate: step 4/4.</text>
</comment>
<dbReference type="GO" id="GO:0046656">
    <property type="term" value="P:folic acid biosynthetic process"/>
    <property type="evidence" value="ECO:0007669"/>
    <property type="project" value="UniProtKB-KW"/>
</dbReference>
<evidence type="ECO:0000256" key="10">
    <source>
        <dbReference type="ARBA" id="ARBA00029409"/>
    </source>
</evidence>
<evidence type="ECO:0000256" key="3">
    <source>
        <dbReference type="ARBA" id="ARBA00013253"/>
    </source>
</evidence>
<dbReference type="AlphaFoldDB" id="A0A1C3TX93"/>
<evidence type="ECO:0000256" key="4">
    <source>
        <dbReference type="ARBA" id="ARBA00016218"/>
    </source>
</evidence>
<dbReference type="NCBIfam" id="TIGR01498">
    <property type="entry name" value="folK"/>
    <property type="match status" value="1"/>
</dbReference>
<reference evidence="14 15" key="1">
    <citation type="submission" date="2016-08" db="EMBL/GenBank/DDBJ databases">
        <authorList>
            <person name="Seilhamer J.J."/>
        </authorList>
    </citation>
    <scope>NUCLEOTIDE SEQUENCE [LARGE SCALE GENOMIC DNA]</scope>
    <source>
        <strain evidence="14 15">CCBAU 10071</strain>
    </source>
</reference>
<evidence type="ECO:0000256" key="5">
    <source>
        <dbReference type="ARBA" id="ARBA00022679"/>
    </source>
</evidence>
<dbReference type="PANTHER" id="PTHR43071:SF1">
    <property type="entry name" value="2-AMINO-4-HYDROXY-6-HYDROXYMETHYLDIHYDROPTERIDINE PYROPHOSPHOKINASE"/>
    <property type="match status" value="1"/>
</dbReference>
<keyword evidence="9" id="KW-0289">Folate biosynthesis</keyword>
<name>A0A1C3TX93_9BRAD</name>
<evidence type="ECO:0000259" key="13">
    <source>
        <dbReference type="PROSITE" id="PS00794"/>
    </source>
</evidence>
<dbReference type="RefSeq" id="WP_036023159.1">
    <property type="nucleotide sequence ID" value="NZ_FMAE01000001.1"/>
</dbReference>
<dbReference type="SUPFAM" id="SSF55083">
    <property type="entry name" value="6-hydroxymethyl-7,8-dihydropterin pyrophosphokinase, HPPK"/>
    <property type="match status" value="1"/>
</dbReference>
<accession>A0A1C3TX93</accession>
<keyword evidence="8" id="KW-0067">ATP-binding</keyword>
<dbReference type="PROSITE" id="PS00794">
    <property type="entry name" value="HPPK"/>
    <property type="match status" value="1"/>
</dbReference>
<evidence type="ECO:0000256" key="9">
    <source>
        <dbReference type="ARBA" id="ARBA00022909"/>
    </source>
</evidence>
<protein>
    <recommendedName>
        <fullName evidence="4">2-amino-4-hydroxy-6-hydroxymethyldihydropteridine pyrophosphokinase</fullName>
        <ecNumber evidence="3">2.7.6.3</ecNumber>
    </recommendedName>
    <alternativeName>
        <fullName evidence="11">6-hydroxymethyl-7,8-dihydropterin pyrophosphokinase</fullName>
    </alternativeName>
    <alternativeName>
        <fullName evidence="12">7,8-dihydro-6-hydroxymethylpterin-pyrophosphokinase</fullName>
    </alternativeName>
</protein>
<evidence type="ECO:0000256" key="6">
    <source>
        <dbReference type="ARBA" id="ARBA00022741"/>
    </source>
</evidence>
<dbReference type="PANTHER" id="PTHR43071">
    <property type="entry name" value="2-AMINO-4-HYDROXY-6-HYDROXYMETHYLDIHYDROPTERIDINE PYROPHOSPHOKINASE"/>
    <property type="match status" value="1"/>
</dbReference>
<evidence type="ECO:0000256" key="1">
    <source>
        <dbReference type="ARBA" id="ARBA00005051"/>
    </source>
</evidence>